<dbReference type="InterPro" id="IPR003329">
    <property type="entry name" value="Cytidylyl_trans"/>
</dbReference>
<gene>
    <name evidence="1" type="ORF">HLA99_06085</name>
</gene>
<sequence length="237" mass="26217">MPLAILQARMSSSRLPGKVLAPVLGVPLILRAIERISRARTLDGLVLATSTDPSDDPLVAVAETAGVVVRRGSLDDVLSRFLTVIDEFEPDTVVRLTGDNVLTDPAVIDRVVREHEAHGADYTSNAMIRTFPRGLDVEAVRSAALRALSAVDPTGEEREHVTLGIYRRPQRFRLHAVTQVPDRSDLRWTVDYPADLSFARAVYDELYRGDPLFGQDEILALMARRPDLRRTEADAGR</sequence>
<dbReference type="RefSeq" id="WP_167038934.1">
    <property type="nucleotide sequence ID" value="NZ_BAAANA010000001.1"/>
</dbReference>
<dbReference type="GO" id="GO:0016740">
    <property type="term" value="F:transferase activity"/>
    <property type="evidence" value="ECO:0007669"/>
    <property type="project" value="UniProtKB-KW"/>
</dbReference>
<organism evidence="1 2">
    <name type="scientific">Microbacterium ulmi</name>
    <dbReference type="NCBI Taxonomy" id="179095"/>
    <lineage>
        <taxon>Bacteria</taxon>
        <taxon>Bacillati</taxon>
        <taxon>Actinomycetota</taxon>
        <taxon>Actinomycetes</taxon>
        <taxon>Micrococcales</taxon>
        <taxon>Microbacteriaceae</taxon>
        <taxon>Microbacterium</taxon>
    </lineage>
</organism>
<name>A0A7Y2Q186_9MICO</name>
<reference evidence="1 2" key="1">
    <citation type="submission" date="2020-05" db="EMBL/GenBank/DDBJ databases">
        <title>MicrobeNet Type strains.</title>
        <authorList>
            <person name="Nicholson A.C."/>
        </authorList>
    </citation>
    <scope>NUCLEOTIDE SEQUENCE [LARGE SCALE GENOMIC DNA]</scope>
    <source>
        <strain evidence="1 2">JCM 14282</strain>
    </source>
</reference>
<accession>A0A7Y2Q186</accession>
<keyword evidence="2" id="KW-1185">Reference proteome</keyword>
<dbReference type="PANTHER" id="PTHR42866:SF1">
    <property type="entry name" value="SPORE COAT POLYSACCHARIDE BIOSYNTHESIS PROTEIN SPSF"/>
    <property type="match status" value="1"/>
</dbReference>
<dbReference type="Pfam" id="PF02348">
    <property type="entry name" value="CTP_transf_3"/>
    <property type="match status" value="1"/>
</dbReference>
<evidence type="ECO:0000313" key="2">
    <source>
        <dbReference type="Proteomes" id="UP000543598"/>
    </source>
</evidence>
<dbReference type="Proteomes" id="UP000543598">
    <property type="component" value="Unassembled WGS sequence"/>
</dbReference>
<dbReference type="PANTHER" id="PTHR42866">
    <property type="entry name" value="3-DEOXY-MANNO-OCTULOSONATE CYTIDYLYLTRANSFERASE"/>
    <property type="match status" value="1"/>
</dbReference>
<dbReference type="GO" id="GO:0005829">
    <property type="term" value="C:cytosol"/>
    <property type="evidence" value="ECO:0007669"/>
    <property type="project" value="TreeGrafter"/>
</dbReference>
<dbReference type="InterPro" id="IPR029044">
    <property type="entry name" value="Nucleotide-diphossugar_trans"/>
</dbReference>
<comment type="caution">
    <text evidence="1">The sequence shown here is derived from an EMBL/GenBank/DDBJ whole genome shotgun (WGS) entry which is preliminary data.</text>
</comment>
<dbReference type="Gene3D" id="3.90.550.10">
    <property type="entry name" value="Spore Coat Polysaccharide Biosynthesis Protein SpsA, Chain A"/>
    <property type="match status" value="1"/>
</dbReference>
<dbReference type="AlphaFoldDB" id="A0A7Y2Q186"/>
<dbReference type="CDD" id="cd02518">
    <property type="entry name" value="GT2_SpsF"/>
    <property type="match status" value="1"/>
</dbReference>
<protein>
    <submittedName>
        <fullName evidence="1">Glycosyltransferase family protein</fullName>
    </submittedName>
</protein>
<dbReference type="SUPFAM" id="SSF53448">
    <property type="entry name" value="Nucleotide-diphospho-sugar transferases"/>
    <property type="match status" value="1"/>
</dbReference>
<dbReference type="EMBL" id="JABEMB010000005">
    <property type="protein sequence ID" value="NNH03418.1"/>
    <property type="molecule type" value="Genomic_DNA"/>
</dbReference>
<proteinExistence type="predicted"/>
<keyword evidence="1" id="KW-0808">Transferase</keyword>
<evidence type="ECO:0000313" key="1">
    <source>
        <dbReference type="EMBL" id="NNH03418.1"/>
    </source>
</evidence>